<gene>
    <name evidence="1" type="ordered locus">Hore_00710</name>
</gene>
<keyword evidence="2" id="KW-1185">Reference proteome</keyword>
<dbReference type="Proteomes" id="UP000000719">
    <property type="component" value="Chromosome"/>
</dbReference>
<evidence type="ECO:0008006" key="3">
    <source>
        <dbReference type="Google" id="ProtNLM"/>
    </source>
</evidence>
<evidence type="ECO:0000313" key="2">
    <source>
        <dbReference type="Proteomes" id="UP000000719"/>
    </source>
</evidence>
<sequence length="176" mass="20367">MDFFRVGDKVIYKKKIERTITKILKMREKGLSQSKVAGEINVERSFISRLESIGEVRKGEKIALIGFPIANKQEITEIAKKNGVEFILLLTEEERWDFIKNKSSLEIFNLLMEILTRLKEFDLLIFLGSDMRLDLVDKLMDGKIVGIELGNSPLKENIYVDPDRIEEIIKNFSIDD</sequence>
<reference evidence="1 2" key="1">
    <citation type="journal article" date="2009" name="PLoS ONE">
        <title>Genome analysis of the anaerobic thermohalophilic bacterium Halothermothrix orenii.</title>
        <authorList>
            <person name="Mavromatis K."/>
            <person name="Ivanova N."/>
            <person name="Anderson I."/>
            <person name="Lykidis A."/>
            <person name="Hooper S.D."/>
            <person name="Sun H."/>
            <person name="Kunin V."/>
            <person name="Lapidus A."/>
            <person name="Hugenholtz P."/>
            <person name="Patel B."/>
            <person name="Kyrpides N.C."/>
        </authorList>
    </citation>
    <scope>NUCLEOTIDE SEQUENCE [LARGE SCALE GENOMIC DNA]</scope>
    <source>
        <strain evidence="2">H 168 / OCM 544 / DSM 9562</strain>
    </source>
</reference>
<name>B8D078_HALOH</name>
<dbReference type="Gene3D" id="3.40.50.2000">
    <property type="entry name" value="Glycogen Phosphorylase B"/>
    <property type="match status" value="1"/>
</dbReference>
<dbReference type="eggNOG" id="ENOG5031MDW">
    <property type="taxonomic scope" value="Bacteria"/>
</dbReference>
<dbReference type="AlphaFoldDB" id="B8D078"/>
<proteinExistence type="predicted"/>
<dbReference type="OrthoDB" id="1808039at2"/>
<evidence type="ECO:0000313" key="1">
    <source>
        <dbReference type="EMBL" id="ACL68832.1"/>
    </source>
</evidence>
<dbReference type="EMBL" id="CP001098">
    <property type="protein sequence ID" value="ACL68832.1"/>
    <property type="molecule type" value="Genomic_DNA"/>
</dbReference>
<dbReference type="HOGENOM" id="CLU_106324_0_0_9"/>
<protein>
    <recommendedName>
        <fullName evidence="3">Transcriptional regulator</fullName>
    </recommendedName>
</protein>
<dbReference type="STRING" id="373903.Hore_00710"/>
<dbReference type="KEGG" id="hor:Hore_00710"/>
<organism evidence="1 2">
    <name type="scientific">Halothermothrix orenii (strain H 168 / OCM 544 / DSM 9562)</name>
    <dbReference type="NCBI Taxonomy" id="373903"/>
    <lineage>
        <taxon>Bacteria</taxon>
        <taxon>Bacillati</taxon>
        <taxon>Bacillota</taxon>
        <taxon>Clostridia</taxon>
        <taxon>Halanaerobiales</taxon>
        <taxon>Halothermotrichaceae</taxon>
        <taxon>Halothermothrix</taxon>
    </lineage>
</organism>
<accession>B8D078</accession>